<reference evidence="1" key="1">
    <citation type="submission" date="2021-06" db="EMBL/GenBank/DDBJ databases">
        <authorList>
            <person name="Kallberg Y."/>
            <person name="Tangrot J."/>
            <person name="Rosling A."/>
        </authorList>
    </citation>
    <scope>NUCLEOTIDE SEQUENCE</scope>
    <source>
        <strain evidence="1">MA461A</strain>
    </source>
</reference>
<name>A0ACA9PZ48_9GLOM</name>
<dbReference type="EMBL" id="CAJVQC010024933">
    <property type="protein sequence ID" value="CAG8728275.1"/>
    <property type="molecule type" value="Genomic_DNA"/>
</dbReference>
<sequence>MILKKTNEINTETQITSRSSMETTSSKTSQTEEHELTDTKTETNEMEITENKPEAADTFANNATTTDLEIESTSKNEKNNKDEREFTLVILKKGKYKNKVKKASFSLLTRVNKVNKKNNSQGVTSPRV</sequence>
<gene>
    <name evidence="1" type="ORF">RPERSI_LOCUS11903</name>
</gene>
<proteinExistence type="predicted"/>
<protein>
    <submittedName>
        <fullName evidence="1">9878_t:CDS:1</fullName>
    </submittedName>
</protein>
<accession>A0ACA9PZ48</accession>
<keyword evidence="2" id="KW-1185">Reference proteome</keyword>
<comment type="caution">
    <text evidence="1">The sequence shown here is derived from an EMBL/GenBank/DDBJ whole genome shotgun (WGS) entry which is preliminary data.</text>
</comment>
<evidence type="ECO:0000313" key="2">
    <source>
        <dbReference type="Proteomes" id="UP000789920"/>
    </source>
</evidence>
<dbReference type="Proteomes" id="UP000789920">
    <property type="component" value="Unassembled WGS sequence"/>
</dbReference>
<organism evidence="1 2">
    <name type="scientific">Racocetra persica</name>
    <dbReference type="NCBI Taxonomy" id="160502"/>
    <lineage>
        <taxon>Eukaryota</taxon>
        <taxon>Fungi</taxon>
        <taxon>Fungi incertae sedis</taxon>
        <taxon>Mucoromycota</taxon>
        <taxon>Glomeromycotina</taxon>
        <taxon>Glomeromycetes</taxon>
        <taxon>Diversisporales</taxon>
        <taxon>Gigasporaceae</taxon>
        <taxon>Racocetra</taxon>
    </lineage>
</organism>
<evidence type="ECO:0000313" key="1">
    <source>
        <dbReference type="EMBL" id="CAG8728275.1"/>
    </source>
</evidence>